<dbReference type="Gene3D" id="3.40.50.2300">
    <property type="match status" value="2"/>
</dbReference>
<proteinExistence type="inferred from homology"/>
<evidence type="ECO:0000256" key="1">
    <source>
        <dbReference type="ARBA" id="ARBA00010062"/>
    </source>
</evidence>
<dbReference type="InterPro" id="IPR028081">
    <property type="entry name" value="Leu-bd"/>
</dbReference>
<comment type="similarity">
    <text evidence="1">Belongs to the leucine-binding protein family.</text>
</comment>
<evidence type="ECO:0000256" key="5">
    <source>
        <dbReference type="SAM" id="SignalP"/>
    </source>
</evidence>
<organism evidence="7 8">
    <name type="scientific">Ramlibacter agri</name>
    <dbReference type="NCBI Taxonomy" id="2728837"/>
    <lineage>
        <taxon>Bacteria</taxon>
        <taxon>Pseudomonadati</taxon>
        <taxon>Pseudomonadota</taxon>
        <taxon>Betaproteobacteria</taxon>
        <taxon>Burkholderiales</taxon>
        <taxon>Comamonadaceae</taxon>
        <taxon>Ramlibacter</taxon>
    </lineage>
</organism>
<dbReference type="CDD" id="cd06326">
    <property type="entry name" value="PBP1_ABC_ligand_binding-like"/>
    <property type="match status" value="1"/>
</dbReference>
<keyword evidence="8" id="KW-1185">Reference proteome</keyword>
<reference evidence="7 8" key="1">
    <citation type="submission" date="2020-04" db="EMBL/GenBank/DDBJ databases">
        <title>Ramlibacter sp. G-1-2-2 isolated from soil.</title>
        <authorList>
            <person name="Dahal R.H."/>
        </authorList>
    </citation>
    <scope>NUCLEOTIDE SEQUENCE [LARGE SCALE GENOMIC DNA]</scope>
    <source>
        <strain evidence="7 8">G-1-2-2</strain>
    </source>
</reference>
<dbReference type="PANTHER" id="PTHR47235">
    <property type="entry name" value="BLR6548 PROTEIN"/>
    <property type="match status" value="1"/>
</dbReference>
<evidence type="ECO:0000313" key="7">
    <source>
        <dbReference type="EMBL" id="NML43868.1"/>
    </source>
</evidence>
<dbReference type="RefSeq" id="WP_169418048.1">
    <property type="nucleotide sequence ID" value="NZ_JABBFX010000001.1"/>
</dbReference>
<evidence type="ECO:0000313" key="8">
    <source>
        <dbReference type="Proteomes" id="UP000541185"/>
    </source>
</evidence>
<dbReference type="InterPro" id="IPR028082">
    <property type="entry name" value="Peripla_BP_I"/>
</dbReference>
<dbReference type="Proteomes" id="UP000541185">
    <property type="component" value="Unassembled WGS sequence"/>
</dbReference>
<evidence type="ECO:0000256" key="4">
    <source>
        <dbReference type="ARBA" id="ARBA00022970"/>
    </source>
</evidence>
<keyword evidence="2" id="KW-0813">Transport</keyword>
<dbReference type="GO" id="GO:0006865">
    <property type="term" value="P:amino acid transport"/>
    <property type="evidence" value="ECO:0007669"/>
    <property type="project" value="UniProtKB-KW"/>
</dbReference>
<dbReference type="PRINTS" id="PR00337">
    <property type="entry name" value="LEUILEVALBP"/>
</dbReference>
<feature type="signal peptide" evidence="5">
    <location>
        <begin position="1"/>
        <end position="23"/>
    </location>
</feature>
<dbReference type="InterPro" id="IPR000709">
    <property type="entry name" value="Leu_Ile_Val-bd"/>
</dbReference>
<dbReference type="EMBL" id="JABBFX010000001">
    <property type="protein sequence ID" value="NML43868.1"/>
    <property type="molecule type" value="Genomic_DNA"/>
</dbReference>
<accession>A0A848H874</accession>
<dbReference type="SUPFAM" id="SSF53822">
    <property type="entry name" value="Periplasmic binding protein-like I"/>
    <property type="match status" value="1"/>
</dbReference>
<feature type="chain" id="PRO_5032271750" evidence="5">
    <location>
        <begin position="24"/>
        <end position="372"/>
    </location>
</feature>
<evidence type="ECO:0000256" key="3">
    <source>
        <dbReference type="ARBA" id="ARBA00022729"/>
    </source>
</evidence>
<name>A0A848H874_9BURK</name>
<keyword evidence="4" id="KW-0029">Amino-acid transport</keyword>
<evidence type="ECO:0000259" key="6">
    <source>
        <dbReference type="Pfam" id="PF13458"/>
    </source>
</evidence>
<evidence type="ECO:0000256" key="2">
    <source>
        <dbReference type="ARBA" id="ARBA00022448"/>
    </source>
</evidence>
<protein>
    <submittedName>
        <fullName evidence="7">ABC transporter substrate-binding protein</fullName>
    </submittedName>
</protein>
<comment type="caution">
    <text evidence="7">The sequence shown here is derived from an EMBL/GenBank/DDBJ whole genome shotgun (WGS) entry which is preliminary data.</text>
</comment>
<dbReference type="PANTHER" id="PTHR47235:SF1">
    <property type="entry name" value="BLR6548 PROTEIN"/>
    <property type="match status" value="1"/>
</dbReference>
<dbReference type="AlphaFoldDB" id="A0A848H874"/>
<gene>
    <name evidence="7" type="ORF">HHL11_08920</name>
</gene>
<sequence>MFTLPSRFLAGLAMACAAGSLQASLLIGQTTGVTGPIAASARESAAGAKLYFDAINAKGGIHGEKIELVVLDDKFDPKLSRANAESLIQEKNVLALFMNRGTPHTEAILPVMMQNGVPLVAPASGAMLLRAPVNPLIFNVRASHQHEAEKAISHLKTVGVTKITVVYVDDSFGSDIMEGVRRGFEREKLEPVAIIKADSRTQPDLKAMVDGIVKSNPQTVLWVAAAGVVSEGVKALRAAGSTAQVVTLSNNASAGFVNQLGDKARGVIVSQVFPSERNIGYPVVREAQELAKAAGQTDLSPIFLEGFCGAKVLVEALRRAGPKPTRQSLVAALNGMKHYDFGGLEVNYAADNHSGMDFVELSIIGADGKFKR</sequence>
<dbReference type="Pfam" id="PF13458">
    <property type="entry name" value="Peripla_BP_6"/>
    <property type="match status" value="1"/>
</dbReference>
<keyword evidence="3 5" id="KW-0732">Signal</keyword>
<feature type="domain" description="Leucine-binding protein" evidence="6">
    <location>
        <begin position="27"/>
        <end position="355"/>
    </location>
</feature>